<organism evidence="6 7">
    <name type="scientific">Duganella qianjiadongensis</name>
    <dbReference type="NCBI Taxonomy" id="2692176"/>
    <lineage>
        <taxon>Bacteria</taxon>
        <taxon>Pseudomonadati</taxon>
        <taxon>Pseudomonadota</taxon>
        <taxon>Betaproteobacteria</taxon>
        <taxon>Burkholderiales</taxon>
        <taxon>Oxalobacteraceae</taxon>
        <taxon>Telluria group</taxon>
        <taxon>Duganella</taxon>
    </lineage>
</organism>
<evidence type="ECO:0000256" key="1">
    <source>
        <dbReference type="ARBA" id="ARBA00010556"/>
    </source>
</evidence>
<keyword evidence="3" id="KW-0732">Signal</keyword>
<feature type="compositionally biased region" description="Acidic residues" evidence="2">
    <location>
        <begin position="854"/>
        <end position="868"/>
    </location>
</feature>
<protein>
    <submittedName>
        <fullName evidence="6">Alpha-2-macroglobulin</fullName>
    </submittedName>
</protein>
<dbReference type="SMART" id="SM01360">
    <property type="entry name" value="A2M"/>
    <property type="match status" value="1"/>
</dbReference>
<dbReference type="InterPro" id="IPR011625">
    <property type="entry name" value="A2M_N_BRD"/>
</dbReference>
<dbReference type="PANTHER" id="PTHR40094">
    <property type="entry name" value="ALPHA-2-MACROGLOBULIN HOMOLOG"/>
    <property type="match status" value="1"/>
</dbReference>
<feature type="domain" description="Alpha-2-macroglobulin" evidence="5">
    <location>
        <begin position="1276"/>
        <end position="1366"/>
    </location>
</feature>
<name>A0ABW9VI64_9BURK</name>
<reference evidence="6 7" key="1">
    <citation type="submission" date="2019-12" db="EMBL/GenBank/DDBJ databases">
        <title>Novel species isolated from a subtropical stream in China.</title>
        <authorList>
            <person name="Lu H."/>
        </authorList>
    </citation>
    <scope>NUCLEOTIDE SEQUENCE [LARGE SCALE GENOMIC DNA]</scope>
    <source>
        <strain evidence="6 7">CY13W</strain>
    </source>
</reference>
<dbReference type="InterPro" id="IPR021868">
    <property type="entry name" value="Alpha_2_Macroglob_MG3"/>
</dbReference>
<evidence type="ECO:0000256" key="3">
    <source>
        <dbReference type="SAM" id="SignalP"/>
    </source>
</evidence>
<dbReference type="Pfam" id="PF00207">
    <property type="entry name" value="A2M"/>
    <property type="match status" value="1"/>
</dbReference>
<comment type="similarity">
    <text evidence="1">Belongs to the protease inhibitor I39 (alpha-2-macroglobulin) family. Bacterial alpha-2-macroglobulin subfamily.</text>
</comment>
<evidence type="ECO:0000259" key="5">
    <source>
        <dbReference type="SMART" id="SM01360"/>
    </source>
</evidence>
<feature type="chain" id="PRO_5045263511" evidence="3">
    <location>
        <begin position="23"/>
        <end position="1940"/>
    </location>
</feature>
<dbReference type="InterPro" id="IPR041246">
    <property type="entry name" value="Bact_MG10"/>
</dbReference>
<dbReference type="InterPro" id="IPR001599">
    <property type="entry name" value="Macroglobln_a2"/>
</dbReference>
<dbReference type="Pfam" id="PF11974">
    <property type="entry name" value="bMG3"/>
    <property type="match status" value="1"/>
</dbReference>
<dbReference type="RefSeq" id="WP_161037608.1">
    <property type="nucleotide sequence ID" value="NZ_WWCM01000001.1"/>
</dbReference>
<keyword evidence="7" id="KW-1185">Reference proteome</keyword>
<comment type="caution">
    <text evidence="6">The sequence shown here is derived from an EMBL/GenBank/DDBJ whole genome shotgun (WGS) entry which is preliminary data.</text>
</comment>
<dbReference type="Pfam" id="PF17973">
    <property type="entry name" value="bMG10"/>
    <property type="match status" value="1"/>
</dbReference>
<evidence type="ECO:0000313" key="6">
    <source>
        <dbReference type="EMBL" id="MYM38229.1"/>
    </source>
</evidence>
<dbReference type="InterPro" id="IPR002890">
    <property type="entry name" value="MG2"/>
</dbReference>
<dbReference type="Pfam" id="PF07703">
    <property type="entry name" value="A2M_BRD"/>
    <property type="match status" value="1"/>
</dbReference>
<gene>
    <name evidence="6" type="ORF">GTP27_02695</name>
</gene>
<dbReference type="PANTHER" id="PTHR40094:SF1">
    <property type="entry name" value="UBIQUITIN DOMAIN-CONTAINING PROTEIN"/>
    <property type="match status" value="1"/>
</dbReference>
<dbReference type="Pfam" id="PF01835">
    <property type="entry name" value="MG2"/>
    <property type="match status" value="1"/>
</dbReference>
<evidence type="ECO:0000259" key="4">
    <source>
        <dbReference type="SMART" id="SM01359"/>
    </source>
</evidence>
<feature type="domain" description="Alpha-2-macroglobulin bait region" evidence="4">
    <location>
        <begin position="1062"/>
        <end position="1218"/>
    </location>
</feature>
<evidence type="ECO:0000313" key="7">
    <source>
        <dbReference type="Proteomes" id="UP000478090"/>
    </source>
</evidence>
<evidence type="ECO:0000256" key="2">
    <source>
        <dbReference type="SAM" id="MobiDB-lite"/>
    </source>
</evidence>
<sequence length="1940" mass="212052">MRLLSRLASLAVLCGLPLAALATSSVTNPATNLATNPAINPASAVAATSINSFSPVGTVKQVRQARAHFSAQIVPLGDLRLDDPFSIDCPMPGKGRWVDGATWAYDFERDLPAAISCRFTLKDSVRDLAGQPLQGEHSYSFNTGGPKIIMSSPREGARDIDEEQVFILGLDTPATDASISEHAWCRAQGISERIGVRVLTGEERQRILDQHRNFVERHLVSYYHARGVVWSAKLAVKSKRMEQMPLAVLQCRQRLPVKAEVALVWGAGVAAENGMHSEQDQERTFATRPEFSASFSCDKLKKDGGCIPFLPMRLSFTAPVRKADLLAISLRGPGGKSYQGRLPKEQAQAELADMLEFAGPFPERAAFTLHLPAGLQDEAGRSLLNAARFPLALRTDAQPPLIKFPARFGIIEAQGDRMLPVTMRNVEASLAVAAAKVQGSSLRVNDAVLAQEEQDQQILQWMRKLTSYGSEPQELYGDELFRPLLAQKKGAEASRIDRFSVPKPAGRQAFEVVGIPLRKPGFYVVELASPKLGAGLAQTPATAYVSAAALVTNMVAHFKHGASSSLVWVTTLDKARPVAQAQVSVRDCEGKLLWQGSTNQNGVASISAELAERSCQRSSGFFITARSGNDLTFTMSEWTRGIEGWRFNLPTGDVRDDNVLATTVFDRTLLRAGETVHMKHFLRRHTEQGFALVTADSQSSRRRSLYGRQLTPEERKAQPDSVQLMHEGSEQRYRVALKWSANGSAESQWQIPADAKQGWYQLLLGGREAGRFRVEQFRVPTMKAVMQGPKVPPVQASSVDLDVQLSYLSGGAAAGVPVQLRTVLQDKYIFFDDYADFSFNAGDVSSGMERDQPAFDEDQGSFEGEQGDDGGASGFKTRKLTLDKQGGARITLDQLPAVTTPRELLAEMSYQDANGETLSATTRIPLWNSAYLIGIQPDGWVMSKDGMKFTVAVLDVQGRPVAQAPVTVDLFQRLQYAHRRRLIGGFYAYENQSEVKALGQACTGQTDSKGLLICEVKAPASGNLILRAVTYDSAQHRSVTQRETWVADGADWWFSASDNDRIDLLPELKRYEPGQTASFQLRMPFREATALITVEREGVLDTYVRQLSGKEPVFTLPIKGHYAPNVYVSALVVRGRVAGVQPTALVDLGKPAYKLGITPLRVGWAAHELKVQVKADKAVYNIRDKAKVQVKVARADGSPLPAGTEVALAAVDVGLLQLMPNTSWDLLEAMMQQRNLQVQTATAQMQVVGKRHFGRKAVPHGGGGGKGAGRELFDTLLFWQARVALDANGEASVQVPINDSLTAFRIVAIASADADLFGTGRTEIRSSQDLMLLSGLPPVVREGDRLRAGFTLRNTTDAAVQVAVTANAGGKALPPQQVELAAGAAQEVGWDYQVPAGASALAWDIAASITGADGAAARDRLKVSQRVLPAVPVRTTQATLLQLDRGQRMQVRLPEDALPGRGGVQVQFSARLGSELAALRDYMNQYPYRCFEQVTSRAITLHDQAMWQANMASLPAHLDSDGLVKYFATMTQGDEMLTAYVLSAAYEAGYAIPAELQERMLTGLREFVAGRIVRWSALRTTDLAMRKLAALEAISHSAPIQAEMLESFTVEPNLWPTSAVIDWYLILKRSPKLPQRAQRWAQAEQILRARLNLQGTTMGFSTERNDNWWWLMASADSNANRLLLAMADNPGWKDDIGRLARGALGRQRQGRWNTTVANTWGTLALARFSQLHERVEVTGSSSATLAQVSKSIAYGGDATGGKVLLPWPRSSAELELNHTGTGKPWVTVQTLAALPLKAPVSSGYRISKTITPVEQKQAGSWSRGDVYRVRLELEAQADMTWVVVDDPVPASATVLGSGLGTDSQILGSSKQTGWVWPAFEERSFDAYRAFYQFVPKGKWTVEYTVRLNNAGQFNLPATRVEAMYNPEMFAELPNVAVTVK</sequence>
<feature type="signal peptide" evidence="3">
    <location>
        <begin position="1"/>
        <end position="22"/>
    </location>
</feature>
<dbReference type="SMART" id="SM01359">
    <property type="entry name" value="A2M_N_2"/>
    <property type="match status" value="1"/>
</dbReference>
<dbReference type="Proteomes" id="UP000478090">
    <property type="component" value="Unassembled WGS sequence"/>
</dbReference>
<dbReference type="EMBL" id="WWCM01000001">
    <property type="protein sequence ID" value="MYM38229.1"/>
    <property type="molecule type" value="Genomic_DNA"/>
</dbReference>
<proteinExistence type="inferred from homology"/>
<dbReference type="InterPro" id="IPR051802">
    <property type="entry name" value="YfhM-like"/>
</dbReference>
<feature type="region of interest" description="Disordered" evidence="2">
    <location>
        <begin position="845"/>
        <end position="876"/>
    </location>
</feature>
<accession>A0ABW9VI64</accession>